<sequence length="89" mass="10462">MTEQSFRVRFSEIETAVPSAPGLYEIVTHEGELLKVGISRNLRRRRLVQHRQSKQVRLKLKEGGDWSKPNEVMSKQSLLENHMYFYTQS</sequence>
<name>A0A3G7TM01_9PSED</name>
<reference evidence="1 2" key="1">
    <citation type="submission" date="2018-03" db="EMBL/GenBank/DDBJ databases">
        <title>Diversity of phytobeneficial traits revealed by whole-genome analysis of worldwide-isolated phenazine-producing Pseudomonas spp.</title>
        <authorList>
            <person name="Biessy A."/>
            <person name="Novinscak A."/>
            <person name="Blom J."/>
            <person name="Leger G."/>
            <person name="Thomashow L.S."/>
            <person name="Cazorla F.M."/>
            <person name="Josic D."/>
            <person name="Filion M."/>
        </authorList>
    </citation>
    <scope>NUCLEOTIDE SEQUENCE [LARGE SCALE GENOMIC DNA]</scope>
    <source>
        <strain evidence="1 2">B25</strain>
    </source>
</reference>
<evidence type="ECO:0008006" key="3">
    <source>
        <dbReference type="Google" id="ProtNLM"/>
    </source>
</evidence>
<dbReference type="RefSeq" id="WP_124319603.1">
    <property type="nucleotide sequence ID" value="NZ_CP027753.1"/>
</dbReference>
<organism evidence="1 2">
    <name type="scientific">Pseudomonas chlororaphis</name>
    <dbReference type="NCBI Taxonomy" id="587753"/>
    <lineage>
        <taxon>Bacteria</taxon>
        <taxon>Pseudomonadati</taxon>
        <taxon>Pseudomonadota</taxon>
        <taxon>Gammaproteobacteria</taxon>
        <taxon>Pseudomonadales</taxon>
        <taxon>Pseudomonadaceae</taxon>
        <taxon>Pseudomonas</taxon>
    </lineage>
</organism>
<accession>A0A3G7TM01</accession>
<proteinExistence type="predicted"/>
<dbReference type="AlphaFoldDB" id="A0A3G7TM01"/>
<dbReference type="Proteomes" id="UP000268048">
    <property type="component" value="Chromosome"/>
</dbReference>
<gene>
    <name evidence="1" type="ORF">C4K04_1576</name>
</gene>
<protein>
    <recommendedName>
        <fullName evidence="3">GIY-YIG domain-containing protein</fullName>
    </recommendedName>
</protein>
<evidence type="ECO:0000313" key="2">
    <source>
        <dbReference type="Proteomes" id="UP000268048"/>
    </source>
</evidence>
<dbReference type="EMBL" id="CP027753">
    <property type="protein sequence ID" value="AZE47266.1"/>
    <property type="molecule type" value="Genomic_DNA"/>
</dbReference>
<evidence type="ECO:0000313" key="1">
    <source>
        <dbReference type="EMBL" id="AZE47266.1"/>
    </source>
</evidence>